<keyword evidence="2" id="KW-1185">Reference proteome</keyword>
<evidence type="ECO:0000313" key="2">
    <source>
        <dbReference type="Proteomes" id="UP000482960"/>
    </source>
</evidence>
<comment type="caution">
    <text evidence="1">The sequence shown here is derived from an EMBL/GenBank/DDBJ whole genome shotgun (WGS) entry which is preliminary data.</text>
</comment>
<protein>
    <submittedName>
        <fullName evidence="1">Uncharacterized protein</fullName>
    </submittedName>
</protein>
<organism evidence="1 2">
    <name type="scientific">Phytohabitans rumicis</name>
    <dbReference type="NCBI Taxonomy" id="1076125"/>
    <lineage>
        <taxon>Bacteria</taxon>
        <taxon>Bacillati</taxon>
        <taxon>Actinomycetota</taxon>
        <taxon>Actinomycetes</taxon>
        <taxon>Micromonosporales</taxon>
        <taxon>Micromonosporaceae</taxon>
    </lineage>
</organism>
<reference evidence="1 2" key="2">
    <citation type="submission" date="2020-03" db="EMBL/GenBank/DDBJ databases">
        <authorList>
            <person name="Ichikawa N."/>
            <person name="Kimura A."/>
            <person name="Kitahashi Y."/>
            <person name="Uohara A."/>
        </authorList>
    </citation>
    <scope>NUCLEOTIDE SEQUENCE [LARGE SCALE GENOMIC DNA]</scope>
    <source>
        <strain evidence="1 2">NBRC 108638</strain>
    </source>
</reference>
<dbReference type="Proteomes" id="UP000482960">
    <property type="component" value="Unassembled WGS sequence"/>
</dbReference>
<evidence type="ECO:0000313" key="1">
    <source>
        <dbReference type="EMBL" id="GFJ86815.1"/>
    </source>
</evidence>
<dbReference type="AlphaFoldDB" id="A0A6V8L284"/>
<sequence length="135" mass="14133">MTIPCSSGAIDQVAVTEAGVMTLEGHLDCAGPEAAFGYARYDGYGDGTIRVADLRSYGSSAPTLFAEVWQVGLSHEPFAVCVVTDYEVRAVCFTVAWDGPGTPVVVASLATDDPLVARSIMFVSDRDGSPVCGFC</sequence>
<reference evidence="1 2" key="1">
    <citation type="submission" date="2020-03" db="EMBL/GenBank/DDBJ databases">
        <title>Whole genome shotgun sequence of Phytohabitans rumicis NBRC 108638.</title>
        <authorList>
            <person name="Komaki H."/>
            <person name="Tamura T."/>
        </authorList>
    </citation>
    <scope>NUCLEOTIDE SEQUENCE [LARGE SCALE GENOMIC DNA]</scope>
    <source>
        <strain evidence="1 2">NBRC 108638</strain>
    </source>
</reference>
<proteinExistence type="predicted"/>
<dbReference type="EMBL" id="BLPG01000001">
    <property type="protein sequence ID" value="GFJ86815.1"/>
    <property type="molecule type" value="Genomic_DNA"/>
</dbReference>
<accession>A0A6V8L284</accession>
<name>A0A6V8L284_9ACTN</name>
<gene>
    <name evidence="1" type="ORF">Prum_004570</name>
</gene>